<protein>
    <submittedName>
        <fullName evidence="1">Uncharacterized protein</fullName>
    </submittedName>
</protein>
<evidence type="ECO:0000313" key="1">
    <source>
        <dbReference type="EMBL" id="PHV69595.1"/>
    </source>
</evidence>
<sequence>MIREIEIRNYKCLVNKKITVGNLNFFAGGNAVGKSSFIQAILLLRSAYSQTDKGEVQLNDFYGTNLGLAKNAIATNHDDTSQIEIKASCYDRNIYHAIYKVGEEITMPFALEIVNREDIERQKKESNSKIDNISFTYLNAERIGPRIALDMGNDKNLNIGFKGEYTNHVINKADKLRIDIHDNLKVSVLDKFSAHCQEWLNTIIPGIELSTEVNENVNKAIIQYKNNKTSSEFYTPTGTGFGITYTLPIIVGGLLASKQKDSIFIVENPEAHLHPSAQSNLGKFLALLSSTGIQLFIETHSEHIINGARLQLAKMHNTDNMHVFFFSNEGKSIDIDSITLNEYGELDHWPIGFFDQSKIDLRELVRLRMCGK</sequence>
<evidence type="ECO:0000313" key="2">
    <source>
        <dbReference type="Proteomes" id="UP000224460"/>
    </source>
</evidence>
<comment type="caution">
    <text evidence="1">The sequence shown here is derived from an EMBL/GenBank/DDBJ whole genome shotgun (WGS) entry which is preliminary data.</text>
</comment>
<proteinExistence type="predicted"/>
<name>A0AC61D9Y9_9FIRM</name>
<accession>A0AC61D9Y9</accession>
<reference evidence="1" key="1">
    <citation type="submission" date="2017-10" db="EMBL/GenBank/DDBJ databases">
        <title>Genome sequence of cellulolytic Lachnospiraceae bacterium XHS1971 isolated from hotspring sediment.</title>
        <authorList>
            <person name="Vasudevan G."/>
            <person name="Joshi A.J."/>
            <person name="Hivarkar S."/>
            <person name="Lanjekar V.B."/>
            <person name="Dhakephalkar P.K."/>
            <person name="Dagar S."/>
        </authorList>
    </citation>
    <scope>NUCLEOTIDE SEQUENCE</scope>
    <source>
        <strain evidence="1">XHS1971</strain>
    </source>
</reference>
<gene>
    <name evidence="1" type="ORF">CS063_14895</name>
</gene>
<dbReference type="EMBL" id="PEDL01000023">
    <property type="protein sequence ID" value="PHV69595.1"/>
    <property type="molecule type" value="Genomic_DNA"/>
</dbReference>
<organism evidence="1 2">
    <name type="scientific">Sporanaerobium hydrogeniformans</name>
    <dbReference type="NCBI Taxonomy" id="3072179"/>
    <lineage>
        <taxon>Bacteria</taxon>
        <taxon>Bacillati</taxon>
        <taxon>Bacillota</taxon>
        <taxon>Clostridia</taxon>
        <taxon>Lachnospirales</taxon>
        <taxon>Lachnospiraceae</taxon>
        <taxon>Sporanaerobium</taxon>
    </lineage>
</organism>
<dbReference type="Proteomes" id="UP000224460">
    <property type="component" value="Unassembled WGS sequence"/>
</dbReference>
<keyword evidence="2" id="KW-1185">Reference proteome</keyword>